<organism evidence="1 2">
    <name type="scientific">Platanthera guangdongensis</name>
    <dbReference type="NCBI Taxonomy" id="2320717"/>
    <lineage>
        <taxon>Eukaryota</taxon>
        <taxon>Viridiplantae</taxon>
        <taxon>Streptophyta</taxon>
        <taxon>Embryophyta</taxon>
        <taxon>Tracheophyta</taxon>
        <taxon>Spermatophyta</taxon>
        <taxon>Magnoliopsida</taxon>
        <taxon>Liliopsida</taxon>
        <taxon>Asparagales</taxon>
        <taxon>Orchidaceae</taxon>
        <taxon>Orchidoideae</taxon>
        <taxon>Orchideae</taxon>
        <taxon>Orchidinae</taxon>
        <taxon>Platanthera</taxon>
    </lineage>
</organism>
<reference evidence="1 2" key="1">
    <citation type="journal article" date="2022" name="Nat. Plants">
        <title>Genomes of leafy and leafless Platanthera orchids illuminate the evolution of mycoheterotrophy.</title>
        <authorList>
            <person name="Li M.H."/>
            <person name="Liu K.W."/>
            <person name="Li Z."/>
            <person name="Lu H.C."/>
            <person name="Ye Q.L."/>
            <person name="Zhang D."/>
            <person name="Wang J.Y."/>
            <person name="Li Y.F."/>
            <person name="Zhong Z.M."/>
            <person name="Liu X."/>
            <person name="Yu X."/>
            <person name="Liu D.K."/>
            <person name="Tu X.D."/>
            <person name="Liu B."/>
            <person name="Hao Y."/>
            <person name="Liao X.Y."/>
            <person name="Jiang Y.T."/>
            <person name="Sun W.H."/>
            <person name="Chen J."/>
            <person name="Chen Y.Q."/>
            <person name="Ai Y."/>
            <person name="Zhai J.W."/>
            <person name="Wu S.S."/>
            <person name="Zhou Z."/>
            <person name="Hsiao Y.Y."/>
            <person name="Wu W.L."/>
            <person name="Chen Y.Y."/>
            <person name="Lin Y.F."/>
            <person name="Hsu J.L."/>
            <person name="Li C.Y."/>
            <person name="Wang Z.W."/>
            <person name="Zhao X."/>
            <person name="Zhong W.Y."/>
            <person name="Ma X.K."/>
            <person name="Ma L."/>
            <person name="Huang J."/>
            <person name="Chen G.Z."/>
            <person name="Huang M.Z."/>
            <person name="Huang L."/>
            <person name="Peng D.H."/>
            <person name="Luo Y.B."/>
            <person name="Zou S.Q."/>
            <person name="Chen S.P."/>
            <person name="Lan S."/>
            <person name="Tsai W.C."/>
            <person name="Van de Peer Y."/>
            <person name="Liu Z.J."/>
        </authorList>
    </citation>
    <scope>NUCLEOTIDE SEQUENCE [LARGE SCALE GENOMIC DNA]</scope>
    <source>
        <strain evidence="1">Lor288</strain>
    </source>
</reference>
<accession>A0ABR2LLA0</accession>
<proteinExistence type="predicted"/>
<evidence type="ECO:0000313" key="2">
    <source>
        <dbReference type="Proteomes" id="UP001412067"/>
    </source>
</evidence>
<keyword evidence="2" id="KW-1185">Reference proteome</keyword>
<sequence>MEQISVCIALHYPQAKFRTHCNFTIRRMADIGLKILDGTELRSGDLRLPIDGGYVGGERLLEMAEEEAAAPPLRPLLAVSPWYRPSCGDWQAELVAS</sequence>
<comment type="caution">
    <text evidence="1">The sequence shown here is derived from an EMBL/GenBank/DDBJ whole genome shotgun (WGS) entry which is preliminary data.</text>
</comment>
<dbReference type="Proteomes" id="UP001412067">
    <property type="component" value="Unassembled WGS sequence"/>
</dbReference>
<evidence type="ECO:0000313" key="1">
    <source>
        <dbReference type="EMBL" id="KAK8943871.1"/>
    </source>
</evidence>
<protein>
    <submittedName>
        <fullName evidence="1">Uncharacterized protein</fullName>
    </submittedName>
</protein>
<name>A0ABR2LLA0_9ASPA</name>
<dbReference type="EMBL" id="JBBWWR010000018">
    <property type="protein sequence ID" value="KAK8943871.1"/>
    <property type="molecule type" value="Genomic_DNA"/>
</dbReference>
<gene>
    <name evidence="1" type="ORF">KSP40_PGU019892</name>
</gene>